<dbReference type="RefSeq" id="WP_120467681.1">
    <property type="nucleotide sequence ID" value="NZ_RAYQ01000004.1"/>
</dbReference>
<comment type="caution">
    <text evidence="2">The sequence shown here is derived from an EMBL/GenBank/DDBJ whole genome shotgun (WGS) entry which is preliminary data.</text>
</comment>
<organism evidence="2 3">
    <name type="scientific">Parablautia intestinalis</name>
    <dbReference type="NCBI Taxonomy" id="2320100"/>
    <lineage>
        <taxon>Bacteria</taxon>
        <taxon>Bacillati</taxon>
        <taxon>Bacillota</taxon>
        <taxon>Clostridia</taxon>
        <taxon>Lachnospirales</taxon>
        <taxon>Lachnospiraceae</taxon>
        <taxon>Parablautia</taxon>
    </lineage>
</organism>
<name>A0A3A9AN48_9FIRM</name>
<keyword evidence="1" id="KW-0472">Membrane</keyword>
<proteinExistence type="predicted"/>
<reference evidence="2 3" key="1">
    <citation type="submission" date="2018-09" db="EMBL/GenBank/DDBJ databases">
        <title>Murine metabolic-syndrome-specific gut microbial biobank.</title>
        <authorList>
            <person name="Liu C."/>
        </authorList>
    </citation>
    <scope>NUCLEOTIDE SEQUENCE [LARGE SCALE GENOMIC DNA]</scope>
    <source>
        <strain evidence="2 3">0.1xD8-82</strain>
    </source>
</reference>
<dbReference type="Gene3D" id="2.60.320.10">
    <property type="entry name" value="N-utilization substance G protein NusG, insert domain"/>
    <property type="match status" value="1"/>
</dbReference>
<feature type="transmembrane region" description="Helical" evidence="1">
    <location>
        <begin position="12"/>
        <end position="31"/>
    </location>
</feature>
<dbReference type="InterPro" id="IPR038690">
    <property type="entry name" value="NusG_2_sf"/>
</dbReference>
<sequence length="130" mass="14687">MDKVKDVKKDIILISGIVLAAFLVWVIPLLLNERTDMRSGIVRVFQDGREIGTYSLTEEQRVLIPYGDEHYNLMLIRAGKVSVVEADCPDGLCMRQRQISRNSENIICLPHKLVIQTESDKEGAPDAVTY</sequence>
<evidence type="ECO:0000313" key="2">
    <source>
        <dbReference type="EMBL" id="RKI92817.1"/>
    </source>
</evidence>
<gene>
    <name evidence="2" type="ORF">D7V94_05725</name>
</gene>
<keyword evidence="1" id="KW-1133">Transmembrane helix</keyword>
<dbReference type="EMBL" id="RAYQ01000004">
    <property type="protein sequence ID" value="RKI92817.1"/>
    <property type="molecule type" value="Genomic_DNA"/>
</dbReference>
<keyword evidence="3" id="KW-1185">Reference proteome</keyword>
<dbReference type="Pfam" id="PF07009">
    <property type="entry name" value="NusG_II"/>
    <property type="match status" value="1"/>
</dbReference>
<dbReference type="OrthoDB" id="47603at2"/>
<dbReference type="CDD" id="cd09911">
    <property type="entry name" value="Lin0431_like"/>
    <property type="match status" value="1"/>
</dbReference>
<protein>
    <submittedName>
        <fullName evidence="2">NusG domain II-containing protein</fullName>
    </submittedName>
</protein>
<evidence type="ECO:0000256" key="1">
    <source>
        <dbReference type="SAM" id="Phobius"/>
    </source>
</evidence>
<evidence type="ECO:0000313" key="3">
    <source>
        <dbReference type="Proteomes" id="UP000280696"/>
    </source>
</evidence>
<accession>A0A3A9AN48</accession>
<dbReference type="Proteomes" id="UP000280696">
    <property type="component" value="Unassembled WGS sequence"/>
</dbReference>
<keyword evidence="1" id="KW-0812">Transmembrane</keyword>
<dbReference type="AlphaFoldDB" id="A0A3A9AN48"/>